<protein>
    <submittedName>
        <fullName evidence="3">Small integral membrane protein 26</fullName>
    </submittedName>
</protein>
<dbReference type="GeneID" id="136991593"/>
<sequence>MLVMEVDFENVTLGYKDAAESNRRGRHLPYELCGGARAPPRGAAPARRLVAGRSQWGRALLGAMRAAVWTARSALLYSVGGWTMLGALLHHTQSSSRNSSSSDGGDGSEKESDPEASQRARREVFTTNTPIGLQITTVVTYQEKPETPLARLCQRVKLFFDSFDGGPSKS</sequence>
<dbReference type="RefSeq" id="XP_067150017.1">
    <property type="nucleotide sequence ID" value="XM_067293916.1"/>
</dbReference>
<name>A0ABM4EBE0_9AVES</name>
<dbReference type="Proteomes" id="UP001652627">
    <property type="component" value="Chromosome 3"/>
</dbReference>
<evidence type="ECO:0000313" key="3">
    <source>
        <dbReference type="RefSeq" id="XP_067150017.1"/>
    </source>
</evidence>
<feature type="compositionally biased region" description="Basic and acidic residues" evidence="1">
    <location>
        <begin position="107"/>
        <end position="124"/>
    </location>
</feature>
<evidence type="ECO:0000313" key="2">
    <source>
        <dbReference type="Proteomes" id="UP001652627"/>
    </source>
</evidence>
<feature type="region of interest" description="Disordered" evidence="1">
    <location>
        <begin position="93"/>
        <end position="126"/>
    </location>
</feature>
<proteinExistence type="predicted"/>
<reference evidence="3" key="1">
    <citation type="submission" date="2025-08" db="UniProtKB">
        <authorList>
            <consortium name="RefSeq"/>
        </authorList>
    </citation>
    <scope>IDENTIFICATION</scope>
    <source>
        <tissue evidence="3">Blood</tissue>
    </source>
</reference>
<evidence type="ECO:0000256" key="1">
    <source>
        <dbReference type="SAM" id="MobiDB-lite"/>
    </source>
</evidence>
<gene>
    <name evidence="3" type="primary">SMIM26</name>
</gene>
<organism evidence="2 3">
    <name type="scientific">Apteryx mantelli</name>
    <name type="common">North Island brown kiwi</name>
    <dbReference type="NCBI Taxonomy" id="2696672"/>
    <lineage>
        <taxon>Eukaryota</taxon>
        <taxon>Metazoa</taxon>
        <taxon>Chordata</taxon>
        <taxon>Craniata</taxon>
        <taxon>Vertebrata</taxon>
        <taxon>Euteleostomi</taxon>
        <taxon>Archelosauria</taxon>
        <taxon>Archosauria</taxon>
        <taxon>Dinosauria</taxon>
        <taxon>Saurischia</taxon>
        <taxon>Theropoda</taxon>
        <taxon>Coelurosauria</taxon>
        <taxon>Aves</taxon>
        <taxon>Palaeognathae</taxon>
        <taxon>Apterygiformes</taxon>
        <taxon>Apterygidae</taxon>
        <taxon>Apteryx</taxon>
    </lineage>
</organism>
<accession>A0ABM4EBE0</accession>
<keyword evidence="2" id="KW-1185">Reference proteome</keyword>
<feature type="compositionally biased region" description="Low complexity" evidence="1">
    <location>
        <begin position="94"/>
        <end position="103"/>
    </location>
</feature>